<evidence type="ECO:0000313" key="3">
    <source>
        <dbReference type="EMBL" id="EFI33874.1"/>
    </source>
</evidence>
<keyword evidence="4" id="KW-1185">Reference proteome</keyword>
<dbReference type="InterPro" id="IPR002750">
    <property type="entry name" value="CobE/GbiG_C"/>
</dbReference>
<gene>
    <name evidence="3" type="ORF">Dthio_PD1213</name>
</gene>
<dbReference type="PANTHER" id="PTHR37477">
    <property type="entry name" value="COBALT-PRECORRIN-5A HYDROLASE"/>
    <property type="match status" value="1"/>
</dbReference>
<feature type="domain" description="Cobalamin synthesis G N-terminal" evidence="2">
    <location>
        <begin position="54"/>
        <end position="134"/>
    </location>
</feature>
<name>D6ST58_9BACT</name>
<dbReference type="PANTHER" id="PTHR37477:SF1">
    <property type="entry name" value="COBALT-PRECORRIN-5A HYDROLASE"/>
    <property type="match status" value="1"/>
</dbReference>
<sequence>MQPRNFMAIWAVTSQGANICRKIARQFPGAHIYLGDKVKDPPPEAALFQSLQQAVEEKFGRYRSHVFVMAAGIAVRIIAPHVTSKLSDPAVLVADDSGNFVISLLSGHMGGANTLAHQLSRVLGATPVITTATDNARVPAIDQTARHRNLFMENPQAVKQVSMAFLAKKQVDRFDPGGWLDKEAGAWTNTLAEPLFTRHPGIMVHHDMTPVPEHILVLRPRNLYVGIGCNSATSFEEILEVLHTAFDKNRLSIQSINLLATIREKTGEPGLLQLSKHLQRPLIGITRHILDLVPDVPNPSLMVQRHMGVKSVCEAAAIMAADKGTLMVPKIKSGNVTVAVASCT</sequence>
<dbReference type="Gene3D" id="3.30.420.180">
    <property type="entry name" value="CobE/GbiG C-terminal domain"/>
    <property type="match status" value="1"/>
</dbReference>
<proteinExistence type="predicted"/>
<dbReference type="SUPFAM" id="SSF159672">
    <property type="entry name" value="CbiG N-terminal domain-like"/>
    <property type="match status" value="1"/>
</dbReference>
<dbReference type="EMBL" id="ACJN02000003">
    <property type="protein sequence ID" value="EFI33874.1"/>
    <property type="molecule type" value="Genomic_DNA"/>
</dbReference>
<reference evidence="3" key="1">
    <citation type="submission" date="2010-05" db="EMBL/GenBank/DDBJ databases">
        <title>The draft genome of Desulfonatronospira thiodismutans ASO3-1.</title>
        <authorList>
            <consortium name="US DOE Joint Genome Institute (JGI-PGF)"/>
            <person name="Lucas S."/>
            <person name="Copeland A."/>
            <person name="Lapidus A."/>
            <person name="Cheng J.-F."/>
            <person name="Bruce D."/>
            <person name="Goodwin L."/>
            <person name="Pitluck S."/>
            <person name="Chertkov O."/>
            <person name="Brettin T."/>
            <person name="Detter J.C."/>
            <person name="Han C."/>
            <person name="Land M.L."/>
            <person name="Hauser L."/>
            <person name="Kyrpides N."/>
            <person name="Mikhailova N."/>
            <person name="Muyzer G."/>
            <person name="Woyke T."/>
        </authorList>
    </citation>
    <scope>NUCLEOTIDE SEQUENCE [LARGE SCALE GENOMIC DNA]</scope>
    <source>
        <strain evidence="3">ASO3-1</strain>
    </source>
</reference>
<dbReference type="InterPro" id="IPR052553">
    <property type="entry name" value="CbiG_hydrolase"/>
</dbReference>
<organism evidence="3 4">
    <name type="scientific">Desulfonatronospira thiodismutans ASO3-1</name>
    <dbReference type="NCBI Taxonomy" id="555779"/>
    <lineage>
        <taxon>Bacteria</taxon>
        <taxon>Pseudomonadati</taxon>
        <taxon>Thermodesulfobacteriota</taxon>
        <taxon>Desulfovibrionia</taxon>
        <taxon>Desulfovibrionales</taxon>
        <taxon>Desulfonatronovibrionaceae</taxon>
        <taxon>Desulfonatronospira</taxon>
    </lineage>
</organism>
<dbReference type="InterPro" id="IPR021744">
    <property type="entry name" value="CbiG_N"/>
</dbReference>
<dbReference type="AlphaFoldDB" id="D6ST58"/>
<evidence type="ECO:0000259" key="2">
    <source>
        <dbReference type="Pfam" id="PF11760"/>
    </source>
</evidence>
<dbReference type="Gene3D" id="3.40.50.11220">
    <property type="match status" value="1"/>
</dbReference>
<dbReference type="SUPFAM" id="SSF159664">
    <property type="entry name" value="CobE/GbiG C-terminal domain-like"/>
    <property type="match status" value="1"/>
</dbReference>
<dbReference type="eggNOG" id="COG2073">
    <property type="taxonomic scope" value="Bacteria"/>
</dbReference>
<accession>D6ST58</accession>
<dbReference type="GO" id="GO:0009236">
    <property type="term" value="P:cobalamin biosynthetic process"/>
    <property type="evidence" value="ECO:0007669"/>
    <property type="project" value="InterPro"/>
</dbReference>
<dbReference type="Proteomes" id="UP000005496">
    <property type="component" value="Unassembled WGS sequence"/>
</dbReference>
<dbReference type="InterPro" id="IPR038029">
    <property type="entry name" value="GbiG_N_sf"/>
</dbReference>
<dbReference type="InterPro" id="IPR036518">
    <property type="entry name" value="CobE/GbiG_C_sf"/>
</dbReference>
<dbReference type="Pfam" id="PF11760">
    <property type="entry name" value="CbiG_N"/>
    <property type="match status" value="1"/>
</dbReference>
<evidence type="ECO:0000259" key="1">
    <source>
        <dbReference type="Pfam" id="PF01890"/>
    </source>
</evidence>
<protein>
    <submittedName>
        <fullName evidence="3">Cobalamin (Vitamin B12) biosynthesis CbiG protein</fullName>
    </submittedName>
</protein>
<comment type="caution">
    <text evidence="3">The sequence shown here is derived from an EMBL/GenBank/DDBJ whole genome shotgun (WGS) entry which is preliminary data.</text>
</comment>
<evidence type="ECO:0000313" key="4">
    <source>
        <dbReference type="Proteomes" id="UP000005496"/>
    </source>
</evidence>
<feature type="domain" description="CobE/GbiG C-terminal" evidence="1">
    <location>
        <begin position="223"/>
        <end position="341"/>
    </location>
</feature>
<dbReference type="Pfam" id="PF01890">
    <property type="entry name" value="CbiG_C"/>
    <property type="match status" value="1"/>
</dbReference>